<dbReference type="Gene3D" id="3.40.50.12160">
    <property type="entry name" value="Methylthiotransferase, N-terminal domain"/>
    <property type="match status" value="1"/>
</dbReference>
<proteinExistence type="inferred from homology"/>
<evidence type="ECO:0000313" key="11">
    <source>
        <dbReference type="EMBL" id="SDB29842.1"/>
    </source>
</evidence>
<dbReference type="InterPro" id="IPR038135">
    <property type="entry name" value="Methylthiotransferase_N_sf"/>
</dbReference>
<keyword evidence="5 8" id="KW-0479">Metal-binding</keyword>
<dbReference type="GO" id="GO:0005840">
    <property type="term" value="C:ribosome"/>
    <property type="evidence" value="ECO:0007669"/>
    <property type="project" value="UniProtKB-KW"/>
</dbReference>
<dbReference type="NCBIfam" id="TIGR01125">
    <property type="entry name" value="30S ribosomal protein S12 methylthiotransferase RimO"/>
    <property type="match status" value="1"/>
</dbReference>
<dbReference type="InterPro" id="IPR005839">
    <property type="entry name" value="Methylthiotransferase"/>
</dbReference>
<dbReference type="GO" id="GO:0103039">
    <property type="term" value="F:protein methylthiotransferase activity"/>
    <property type="evidence" value="ECO:0007669"/>
    <property type="project" value="UniProtKB-EC"/>
</dbReference>
<comment type="function">
    <text evidence="8">Catalyzes the methylthiolation of an aspartic acid residue of ribosomal protein uS12.</text>
</comment>
<keyword evidence="11" id="KW-0687">Ribonucleoprotein</keyword>
<comment type="catalytic activity">
    <reaction evidence="8">
        <text>L-aspartate(89)-[ribosomal protein uS12]-hydrogen + (sulfur carrier)-SH + AH2 + 2 S-adenosyl-L-methionine = 3-methylsulfanyl-L-aspartate(89)-[ribosomal protein uS12]-hydrogen + (sulfur carrier)-H + 5'-deoxyadenosine + L-methionine + A + S-adenosyl-L-homocysteine + 2 H(+)</text>
        <dbReference type="Rhea" id="RHEA:37087"/>
        <dbReference type="Rhea" id="RHEA-COMP:10460"/>
        <dbReference type="Rhea" id="RHEA-COMP:10461"/>
        <dbReference type="Rhea" id="RHEA-COMP:14737"/>
        <dbReference type="Rhea" id="RHEA-COMP:14739"/>
        <dbReference type="ChEBI" id="CHEBI:13193"/>
        <dbReference type="ChEBI" id="CHEBI:15378"/>
        <dbReference type="ChEBI" id="CHEBI:17319"/>
        <dbReference type="ChEBI" id="CHEBI:17499"/>
        <dbReference type="ChEBI" id="CHEBI:29917"/>
        <dbReference type="ChEBI" id="CHEBI:29961"/>
        <dbReference type="ChEBI" id="CHEBI:57844"/>
        <dbReference type="ChEBI" id="CHEBI:57856"/>
        <dbReference type="ChEBI" id="CHEBI:59789"/>
        <dbReference type="ChEBI" id="CHEBI:64428"/>
        <dbReference type="ChEBI" id="CHEBI:73599"/>
        <dbReference type="EC" id="2.8.4.4"/>
    </reaction>
</comment>
<keyword evidence="1 8" id="KW-0004">4Fe-4S</keyword>
<evidence type="ECO:0000256" key="8">
    <source>
        <dbReference type="HAMAP-Rule" id="MF_01865"/>
    </source>
</evidence>
<dbReference type="FunFam" id="3.80.30.20:FF:000001">
    <property type="entry name" value="tRNA-2-methylthio-N(6)-dimethylallyladenosine synthase 2"/>
    <property type="match status" value="1"/>
</dbReference>
<keyword evidence="3 8" id="KW-0808">Transferase</keyword>
<dbReference type="GO" id="GO:0035599">
    <property type="term" value="F:aspartic acid methylthiotransferase activity"/>
    <property type="evidence" value="ECO:0007669"/>
    <property type="project" value="TreeGrafter"/>
</dbReference>
<feature type="domain" description="Radical SAM core" evidence="10">
    <location>
        <begin position="152"/>
        <end position="382"/>
    </location>
</feature>
<dbReference type="RefSeq" id="WP_092119310.1">
    <property type="nucleotide sequence ID" value="NZ_FMXO01000007.1"/>
</dbReference>
<evidence type="ECO:0000256" key="3">
    <source>
        <dbReference type="ARBA" id="ARBA00022679"/>
    </source>
</evidence>
<dbReference type="SUPFAM" id="SSF102114">
    <property type="entry name" value="Radical SAM enzymes"/>
    <property type="match status" value="1"/>
</dbReference>
<evidence type="ECO:0000256" key="2">
    <source>
        <dbReference type="ARBA" id="ARBA00022490"/>
    </source>
</evidence>
<feature type="binding site" evidence="8">
    <location>
        <position position="170"/>
    </location>
    <ligand>
        <name>[4Fe-4S] cluster</name>
        <dbReference type="ChEBI" id="CHEBI:49883"/>
        <label>2</label>
        <note>4Fe-4S-S-AdoMet</note>
    </ligand>
</feature>
<dbReference type="HAMAP" id="MF_01865">
    <property type="entry name" value="MTTase_RimO"/>
    <property type="match status" value="1"/>
</dbReference>
<evidence type="ECO:0000313" key="12">
    <source>
        <dbReference type="Proteomes" id="UP000198771"/>
    </source>
</evidence>
<evidence type="ECO:0000259" key="10">
    <source>
        <dbReference type="PROSITE" id="PS51918"/>
    </source>
</evidence>
<dbReference type="Pfam" id="PF18693">
    <property type="entry name" value="TRAM_2"/>
    <property type="match status" value="1"/>
</dbReference>
<dbReference type="SMART" id="SM00729">
    <property type="entry name" value="Elp3"/>
    <property type="match status" value="1"/>
</dbReference>
<dbReference type="CDD" id="cd01335">
    <property type="entry name" value="Radical_SAM"/>
    <property type="match status" value="1"/>
</dbReference>
<dbReference type="NCBIfam" id="TIGR00089">
    <property type="entry name" value="MiaB/RimO family radical SAM methylthiotransferase"/>
    <property type="match status" value="1"/>
</dbReference>
<dbReference type="Proteomes" id="UP000198771">
    <property type="component" value="Unassembled WGS sequence"/>
</dbReference>
<dbReference type="Pfam" id="PF00919">
    <property type="entry name" value="UPF0004"/>
    <property type="match status" value="1"/>
</dbReference>
<keyword evidence="12" id="KW-1185">Reference proteome</keyword>
<dbReference type="InterPro" id="IPR002792">
    <property type="entry name" value="TRAM_dom"/>
</dbReference>
<keyword evidence="2 8" id="KW-0963">Cytoplasm</keyword>
<dbReference type="OrthoDB" id="9805215at2"/>
<keyword evidence="7 8" id="KW-0411">Iron-sulfur</keyword>
<dbReference type="InterPro" id="IPR005840">
    <property type="entry name" value="Ribosomal_uS12_MeSTrfase_RimO"/>
</dbReference>
<dbReference type="InterPro" id="IPR013848">
    <property type="entry name" value="Methylthiotransferase_N"/>
</dbReference>
<gene>
    <name evidence="8" type="primary">rimO</name>
    <name evidence="11" type="ORF">SAMN05660653_01441</name>
</gene>
<feature type="domain" description="MTTase N-terminal" evidence="9">
    <location>
        <begin position="22"/>
        <end position="137"/>
    </location>
</feature>
<comment type="subcellular location">
    <subcellularLocation>
        <location evidence="8">Cytoplasm</location>
    </subcellularLocation>
</comment>
<evidence type="ECO:0000256" key="7">
    <source>
        <dbReference type="ARBA" id="ARBA00023014"/>
    </source>
</evidence>
<dbReference type="Gene3D" id="3.80.30.20">
    <property type="entry name" value="tm_1862 like domain"/>
    <property type="match status" value="1"/>
</dbReference>
<dbReference type="SFLD" id="SFLDG01082">
    <property type="entry name" value="B12-binding_domain_containing"/>
    <property type="match status" value="1"/>
</dbReference>
<dbReference type="PANTHER" id="PTHR43837">
    <property type="entry name" value="RIBOSOMAL PROTEIN S12 METHYLTHIOTRANSFERASE RIMO"/>
    <property type="match status" value="1"/>
</dbReference>
<feature type="binding site" evidence="8">
    <location>
        <position position="31"/>
    </location>
    <ligand>
        <name>[4Fe-4S] cluster</name>
        <dbReference type="ChEBI" id="CHEBI:49883"/>
        <label>1</label>
    </ligand>
</feature>
<dbReference type="InterPro" id="IPR006638">
    <property type="entry name" value="Elp3/MiaA/NifB-like_rSAM"/>
</dbReference>
<dbReference type="Pfam" id="PF04055">
    <property type="entry name" value="Radical_SAM"/>
    <property type="match status" value="1"/>
</dbReference>
<evidence type="ECO:0000256" key="6">
    <source>
        <dbReference type="ARBA" id="ARBA00023004"/>
    </source>
</evidence>
<dbReference type="GO" id="GO:0006400">
    <property type="term" value="P:tRNA modification"/>
    <property type="evidence" value="ECO:0007669"/>
    <property type="project" value="InterPro"/>
</dbReference>
<dbReference type="SFLD" id="SFLDG01061">
    <property type="entry name" value="methylthiotransferase"/>
    <property type="match status" value="1"/>
</dbReference>
<keyword evidence="11" id="KW-0689">Ribosomal protein</keyword>
<dbReference type="STRING" id="617002.SAMN05660653_01441"/>
<dbReference type="PROSITE" id="PS51918">
    <property type="entry name" value="RADICAL_SAM"/>
    <property type="match status" value="1"/>
</dbReference>
<evidence type="ECO:0000256" key="5">
    <source>
        <dbReference type="ARBA" id="ARBA00022723"/>
    </source>
</evidence>
<evidence type="ECO:0000259" key="9">
    <source>
        <dbReference type="PROSITE" id="PS51449"/>
    </source>
</evidence>
<feature type="binding site" evidence="8">
    <location>
        <position position="166"/>
    </location>
    <ligand>
        <name>[4Fe-4S] cluster</name>
        <dbReference type="ChEBI" id="CHEBI:49883"/>
        <label>2</label>
        <note>4Fe-4S-S-AdoMet</note>
    </ligand>
</feature>
<sequence length="451" mass="50612">MTDNTPFHRENATNTRHGSAEKTIHCISLGCPKNRVDTERMLGDLGTMRPVDDIGQAKIVLINTCGFIAPAVEESTRVILEAAEQIKELSPRPLLVVAGCLVSRYGSELRTAIPEVDLWLAVEEERELRARLRPMADFELPAQDLPTLRALSTKPVFAYLKIGEGCNHRCHFCTIPSIRGPRRSMGLDAVVREAETILDQGVRELILVAQDLTAYGRDLGLRHGLETLLGRLARLSDLHWLRLMYLYPAGLTPRLLRFMAELGPPLLPYFDIPVQHAHPDILRAMGRPFAKDPRHTVERVREHFPDAALRTSVIVGYPGERPHHFQRLYDFVTETRFHHLGVFGFCPEAGTRAASLPGQVGTKTKAKRRDRLMELQAGISADILAQCQDQEMDVFVERPSPEWPGLFEGRVWFQAPEVDGMTYVSGVDIQPGDLVRAAIVETKTYDLVALR</sequence>
<comment type="similarity">
    <text evidence="8">Belongs to the methylthiotransferase family. RimO subfamily.</text>
</comment>
<dbReference type="InterPro" id="IPR012340">
    <property type="entry name" value="NA-bd_OB-fold"/>
</dbReference>
<keyword evidence="4 8" id="KW-0949">S-adenosyl-L-methionine</keyword>
<feature type="binding site" evidence="8">
    <location>
        <position position="100"/>
    </location>
    <ligand>
        <name>[4Fe-4S] cluster</name>
        <dbReference type="ChEBI" id="CHEBI:49883"/>
        <label>1</label>
    </ligand>
</feature>
<comment type="cofactor">
    <cofactor evidence="8">
        <name>[4Fe-4S] cluster</name>
        <dbReference type="ChEBI" id="CHEBI:49883"/>
    </cofactor>
    <text evidence="8">Binds 2 [4Fe-4S] clusters. One cluster is coordinated with 3 cysteines and an exchangeable S-adenosyl-L-methionine.</text>
</comment>
<keyword evidence="6 8" id="KW-0408">Iron</keyword>
<dbReference type="InterPro" id="IPR058240">
    <property type="entry name" value="rSAM_sf"/>
</dbReference>
<feature type="binding site" evidence="8">
    <location>
        <position position="65"/>
    </location>
    <ligand>
        <name>[4Fe-4S] cluster</name>
        <dbReference type="ChEBI" id="CHEBI:49883"/>
        <label>1</label>
    </ligand>
</feature>
<dbReference type="SFLD" id="SFLDF00274">
    <property type="entry name" value="ribosomal_protein_S12_methylth"/>
    <property type="match status" value="1"/>
</dbReference>
<evidence type="ECO:0000256" key="1">
    <source>
        <dbReference type="ARBA" id="ARBA00022485"/>
    </source>
</evidence>
<organism evidence="11 12">
    <name type="scientific">Desulfonatronum thiosulfatophilum</name>
    <dbReference type="NCBI Taxonomy" id="617002"/>
    <lineage>
        <taxon>Bacteria</taxon>
        <taxon>Pseudomonadati</taxon>
        <taxon>Thermodesulfobacteriota</taxon>
        <taxon>Desulfovibrionia</taxon>
        <taxon>Desulfovibrionales</taxon>
        <taxon>Desulfonatronaceae</taxon>
        <taxon>Desulfonatronum</taxon>
    </lineage>
</organism>
<dbReference type="PROSITE" id="PS51449">
    <property type="entry name" value="MTTASE_N"/>
    <property type="match status" value="1"/>
</dbReference>
<dbReference type="PANTHER" id="PTHR43837:SF1">
    <property type="entry name" value="RIBOSOMAL PROTEIN US12 METHYLTHIOTRANSFERASE RIMO"/>
    <property type="match status" value="1"/>
</dbReference>
<dbReference type="EC" id="2.8.4.4" evidence="8"/>
<evidence type="ECO:0000256" key="4">
    <source>
        <dbReference type="ARBA" id="ARBA00022691"/>
    </source>
</evidence>
<dbReference type="Gene3D" id="2.40.50.140">
    <property type="entry name" value="Nucleic acid-binding proteins"/>
    <property type="match status" value="1"/>
</dbReference>
<dbReference type="EMBL" id="FMXO01000007">
    <property type="protein sequence ID" value="SDB29842.1"/>
    <property type="molecule type" value="Genomic_DNA"/>
</dbReference>
<name>A0A1G6CAP4_9BACT</name>
<dbReference type="AlphaFoldDB" id="A0A1G6CAP4"/>
<protein>
    <recommendedName>
        <fullName evidence="8">Ribosomal protein uS12 methylthiotransferase RimO</fullName>
        <shortName evidence="8">uS12 MTTase</shortName>
        <shortName evidence="8">uS12 methylthiotransferase</shortName>
        <ecNumber evidence="8">2.8.4.4</ecNumber>
    </recommendedName>
    <alternativeName>
        <fullName evidence="8">Ribosomal protein uS12 (aspartate-C(3))-methylthiotransferase</fullName>
    </alternativeName>
    <alternativeName>
        <fullName evidence="8">Ribosome maturation factor RimO</fullName>
    </alternativeName>
</protein>
<reference evidence="11 12" key="1">
    <citation type="submission" date="2016-10" db="EMBL/GenBank/DDBJ databases">
        <authorList>
            <person name="de Groot N.N."/>
        </authorList>
    </citation>
    <scope>NUCLEOTIDE SEQUENCE [LARGE SCALE GENOMIC DNA]</scope>
    <source>
        <strain evidence="11 12">ASO4-2</strain>
    </source>
</reference>
<dbReference type="InterPro" id="IPR023404">
    <property type="entry name" value="rSAM_horseshoe"/>
</dbReference>
<dbReference type="SFLD" id="SFLDS00029">
    <property type="entry name" value="Radical_SAM"/>
    <property type="match status" value="1"/>
</dbReference>
<accession>A0A1G6CAP4</accession>
<feature type="binding site" evidence="8">
    <location>
        <position position="173"/>
    </location>
    <ligand>
        <name>[4Fe-4S] cluster</name>
        <dbReference type="ChEBI" id="CHEBI:49883"/>
        <label>2</label>
        <note>4Fe-4S-S-AdoMet</note>
    </ligand>
</feature>
<dbReference type="GO" id="GO:0005829">
    <property type="term" value="C:cytosol"/>
    <property type="evidence" value="ECO:0007669"/>
    <property type="project" value="TreeGrafter"/>
</dbReference>
<dbReference type="GO" id="GO:0046872">
    <property type="term" value="F:metal ion binding"/>
    <property type="evidence" value="ECO:0007669"/>
    <property type="project" value="UniProtKB-KW"/>
</dbReference>
<dbReference type="GO" id="GO:0051539">
    <property type="term" value="F:4 iron, 4 sulfur cluster binding"/>
    <property type="evidence" value="ECO:0007669"/>
    <property type="project" value="UniProtKB-UniRule"/>
</dbReference>
<dbReference type="InterPro" id="IPR007197">
    <property type="entry name" value="rSAM"/>
</dbReference>